<evidence type="ECO:0000313" key="2">
    <source>
        <dbReference type="EMBL" id="KIO26326.1"/>
    </source>
</evidence>
<reference evidence="3" key="2">
    <citation type="submission" date="2015-01" db="EMBL/GenBank/DDBJ databases">
        <title>Evolutionary Origins and Diversification of the Mycorrhizal Mutualists.</title>
        <authorList>
            <consortium name="DOE Joint Genome Institute"/>
            <consortium name="Mycorrhizal Genomics Consortium"/>
            <person name="Kohler A."/>
            <person name="Kuo A."/>
            <person name="Nagy L.G."/>
            <person name="Floudas D."/>
            <person name="Copeland A."/>
            <person name="Barry K.W."/>
            <person name="Cichocki N."/>
            <person name="Veneault-Fourrey C."/>
            <person name="LaButti K."/>
            <person name="Lindquist E.A."/>
            <person name="Lipzen A."/>
            <person name="Lundell T."/>
            <person name="Morin E."/>
            <person name="Murat C."/>
            <person name="Riley R."/>
            <person name="Ohm R."/>
            <person name="Sun H."/>
            <person name="Tunlid A."/>
            <person name="Henrissat B."/>
            <person name="Grigoriev I.V."/>
            <person name="Hibbett D.S."/>
            <person name="Martin F."/>
        </authorList>
    </citation>
    <scope>NUCLEOTIDE SEQUENCE [LARGE SCALE GENOMIC DNA]</scope>
    <source>
        <strain evidence="3">MUT 4182</strain>
    </source>
</reference>
<feature type="region of interest" description="Disordered" evidence="1">
    <location>
        <begin position="1"/>
        <end position="20"/>
    </location>
</feature>
<accession>A0A0C3QI11</accession>
<gene>
    <name evidence="2" type="ORF">M407DRAFT_235382</name>
</gene>
<dbReference type="OrthoDB" id="3248728at2759"/>
<dbReference type="HOGENOM" id="CLU_1220471_0_0_1"/>
<organism evidence="2 3">
    <name type="scientific">Tulasnella calospora MUT 4182</name>
    <dbReference type="NCBI Taxonomy" id="1051891"/>
    <lineage>
        <taxon>Eukaryota</taxon>
        <taxon>Fungi</taxon>
        <taxon>Dikarya</taxon>
        <taxon>Basidiomycota</taxon>
        <taxon>Agaricomycotina</taxon>
        <taxon>Agaricomycetes</taxon>
        <taxon>Cantharellales</taxon>
        <taxon>Tulasnellaceae</taxon>
        <taxon>Tulasnella</taxon>
    </lineage>
</organism>
<dbReference type="AlphaFoldDB" id="A0A0C3QI11"/>
<keyword evidence="3" id="KW-1185">Reference proteome</keyword>
<protein>
    <submittedName>
        <fullName evidence="2">Uncharacterized protein</fullName>
    </submittedName>
</protein>
<evidence type="ECO:0000256" key="1">
    <source>
        <dbReference type="SAM" id="MobiDB-lite"/>
    </source>
</evidence>
<reference evidence="2 3" key="1">
    <citation type="submission" date="2014-04" db="EMBL/GenBank/DDBJ databases">
        <authorList>
            <consortium name="DOE Joint Genome Institute"/>
            <person name="Kuo A."/>
            <person name="Girlanda M."/>
            <person name="Perotto S."/>
            <person name="Kohler A."/>
            <person name="Nagy L.G."/>
            <person name="Floudas D."/>
            <person name="Copeland A."/>
            <person name="Barry K.W."/>
            <person name="Cichocki N."/>
            <person name="Veneault-Fourrey C."/>
            <person name="LaButti K."/>
            <person name="Lindquist E.A."/>
            <person name="Lipzen A."/>
            <person name="Lundell T."/>
            <person name="Morin E."/>
            <person name="Murat C."/>
            <person name="Sun H."/>
            <person name="Tunlid A."/>
            <person name="Henrissat B."/>
            <person name="Grigoriev I.V."/>
            <person name="Hibbett D.S."/>
            <person name="Martin F."/>
            <person name="Nordberg H.P."/>
            <person name="Cantor M.N."/>
            <person name="Hua S.X."/>
        </authorList>
    </citation>
    <scope>NUCLEOTIDE SEQUENCE [LARGE SCALE GENOMIC DNA]</scope>
    <source>
        <strain evidence="2 3">MUT 4182</strain>
    </source>
</reference>
<dbReference type="EMBL" id="KN823026">
    <property type="protein sequence ID" value="KIO26326.1"/>
    <property type="molecule type" value="Genomic_DNA"/>
</dbReference>
<name>A0A0C3QI11_9AGAM</name>
<dbReference type="Proteomes" id="UP000054248">
    <property type="component" value="Unassembled WGS sequence"/>
</dbReference>
<sequence>MADQRRGFPTPVNDNAMQVDQKEPTGGIVPLDEFMAHGEADEDLLIVPEMFVGYEELPLEDGRKALVRGAIDWVTVRIPTGSVEPVTSRVLKGYMKMSPRQALPNKKMRASQLCVIEAKATDIQTPAVFTQALAEAAIVCQSQGVKDVRGCITNGFRWIFFVYDHERKRGFFLEHPLALDIVQPDPRRKYYQISQDCAIKLFRVLVDWVGQARDSPASWYSVPEVAS</sequence>
<evidence type="ECO:0000313" key="3">
    <source>
        <dbReference type="Proteomes" id="UP000054248"/>
    </source>
</evidence>
<proteinExistence type="predicted"/>